<evidence type="ECO:0000256" key="1">
    <source>
        <dbReference type="SAM" id="Phobius"/>
    </source>
</evidence>
<dbReference type="EMBL" id="LAZR01027123">
    <property type="protein sequence ID" value="KKL66692.1"/>
    <property type="molecule type" value="Genomic_DNA"/>
</dbReference>
<proteinExistence type="predicted"/>
<feature type="transmembrane region" description="Helical" evidence="1">
    <location>
        <begin position="75"/>
        <end position="94"/>
    </location>
</feature>
<gene>
    <name evidence="2" type="ORF">LCGC14_2142460</name>
</gene>
<sequence length="214" mass="22303">MNGSTNVQMSGIAIFVSMVTLWLADFFFPDLMATAPEMLGEAFVGFLVIVFGVIFKADAGIKVLPGTGTVNSPAIVGVLALILAVLTLSGCAGTRSAYKAADGLTETAYVVGEHYYAEVRAMNALRDQGQLSESQLVGLRNIVEDTRPTVVTMLNASAAFDDVASADTEDALTIALTDAAIALSGLIDAIKEIVASGFSGFLEWPVFNQAGAPT</sequence>
<feature type="transmembrane region" description="Helical" evidence="1">
    <location>
        <begin position="38"/>
        <end position="55"/>
    </location>
</feature>
<name>A0A0F9GU79_9ZZZZ</name>
<accession>A0A0F9GU79</accession>
<keyword evidence="1" id="KW-0472">Membrane</keyword>
<comment type="caution">
    <text evidence="2">The sequence shown here is derived from an EMBL/GenBank/DDBJ whole genome shotgun (WGS) entry which is preliminary data.</text>
</comment>
<keyword evidence="1" id="KW-0812">Transmembrane</keyword>
<evidence type="ECO:0000313" key="2">
    <source>
        <dbReference type="EMBL" id="KKL66692.1"/>
    </source>
</evidence>
<feature type="transmembrane region" description="Helical" evidence="1">
    <location>
        <begin position="12"/>
        <end position="31"/>
    </location>
</feature>
<reference evidence="2" key="1">
    <citation type="journal article" date="2015" name="Nature">
        <title>Complex archaea that bridge the gap between prokaryotes and eukaryotes.</title>
        <authorList>
            <person name="Spang A."/>
            <person name="Saw J.H."/>
            <person name="Jorgensen S.L."/>
            <person name="Zaremba-Niedzwiedzka K."/>
            <person name="Martijn J."/>
            <person name="Lind A.E."/>
            <person name="van Eijk R."/>
            <person name="Schleper C."/>
            <person name="Guy L."/>
            <person name="Ettema T.J."/>
        </authorList>
    </citation>
    <scope>NUCLEOTIDE SEQUENCE</scope>
</reference>
<organism evidence="2">
    <name type="scientific">marine sediment metagenome</name>
    <dbReference type="NCBI Taxonomy" id="412755"/>
    <lineage>
        <taxon>unclassified sequences</taxon>
        <taxon>metagenomes</taxon>
        <taxon>ecological metagenomes</taxon>
    </lineage>
</organism>
<keyword evidence="1" id="KW-1133">Transmembrane helix</keyword>
<protein>
    <submittedName>
        <fullName evidence="2">Uncharacterized protein</fullName>
    </submittedName>
</protein>
<dbReference type="AlphaFoldDB" id="A0A0F9GU79"/>